<gene>
    <name evidence="2" type="ORF">GCM10009332_29820</name>
</gene>
<evidence type="ECO:0000313" key="3">
    <source>
        <dbReference type="Proteomes" id="UP000613743"/>
    </source>
</evidence>
<evidence type="ECO:0000313" key="2">
    <source>
        <dbReference type="EMBL" id="GGI90540.1"/>
    </source>
</evidence>
<evidence type="ECO:0008006" key="4">
    <source>
        <dbReference type="Google" id="ProtNLM"/>
    </source>
</evidence>
<dbReference type="Proteomes" id="UP000613743">
    <property type="component" value="Unassembled WGS sequence"/>
</dbReference>
<accession>A0A917JXW3</accession>
<feature type="chain" id="PRO_5037576177" description="DUF2987 domain-containing protein" evidence="1">
    <location>
        <begin position="20"/>
        <end position="207"/>
    </location>
</feature>
<dbReference type="Pfam" id="PF11205">
    <property type="entry name" value="DUF2987"/>
    <property type="match status" value="1"/>
</dbReference>
<reference evidence="2" key="2">
    <citation type="submission" date="2020-09" db="EMBL/GenBank/DDBJ databases">
        <authorList>
            <person name="Sun Q."/>
            <person name="Ohkuma M."/>
        </authorList>
    </citation>
    <scope>NUCLEOTIDE SEQUENCE</scope>
    <source>
        <strain evidence="2">JCM 30804</strain>
    </source>
</reference>
<comment type="caution">
    <text evidence="2">The sequence shown here is derived from an EMBL/GenBank/DDBJ whole genome shotgun (WGS) entry which is preliminary data.</text>
</comment>
<keyword evidence="1" id="KW-0732">Signal</keyword>
<reference evidence="2" key="1">
    <citation type="journal article" date="2014" name="Int. J. Syst. Evol. Microbiol.">
        <title>Complete genome sequence of Corynebacterium casei LMG S-19264T (=DSM 44701T), isolated from a smear-ripened cheese.</title>
        <authorList>
            <consortium name="US DOE Joint Genome Institute (JGI-PGF)"/>
            <person name="Walter F."/>
            <person name="Albersmeier A."/>
            <person name="Kalinowski J."/>
            <person name="Ruckert C."/>
        </authorList>
    </citation>
    <scope>NUCLEOTIDE SEQUENCE</scope>
    <source>
        <strain evidence="2">JCM 30804</strain>
    </source>
</reference>
<sequence>MRNKLLFALLLSFSASSVAETVSLEYKGFFDRMKVLKKGEYHLVDLAFTVPNTHECTVQSGSITTENKDYALSISPHQRLYLPFDEELKRDRALVNLNMLGSAQGCGIGMQVRAKLIHQQYNAKQVTALMDEMDDILDALQGFPLKYFRDPIDGVTFDFGQQTDIHVIVDGKKVVVKQRYQLNRDTLAKIGKIQFSAKPVSVSPLVL</sequence>
<name>A0A917JXW3_9GAMM</name>
<dbReference type="InterPro" id="IPR021370">
    <property type="entry name" value="DUF2987"/>
</dbReference>
<protein>
    <recommendedName>
        <fullName evidence="4">DUF2987 domain-containing protein</fullName>
    </recommendedName>
</protein>
<dbReference type="AlphaFoldDB" id="A0A917JXW3"/>
<proteinExistence type="predicted"/>
<evidence type="ECO:0000256" key="1">
    <source>
        <dbReference type="SAM" id="SignalP"/>
    </source>
</evidence>
<dbReference type="RefSeq" id="WP_188922406.1">
    <property type="nucleotide sequence ID" value="NZ_BMPZ01000011.1"/>
</dbReference>
<dbReference type="EMBL" id="BMPZ01000011">
    <property type="protein sequence ID" value="GGI90540.1"/>
    <property type="molecule type" value="Genomic_DNA"/>
</dbReference>
<keyword evidence="3" id="KW-1185">Reference proteome</keyword>
<organism evidence="2 3">
    <name type="scientific">Shewanella gelidii</name>
    <dbReference type="NCBI Taxonomy" id="1642821"/>
    <lineage>
        <taxon>Bacteria</taxon>
        <taxon>Pseudomonadati</taxon>
        <taxon>Pseudomonadota</taxon>
        <taxon>Gammaproteobacteria</taxon>
        <taxon>Alteromonadales</taxon>
        <taxon>Shewanellaceae</taxon>
        <taxon>Shewanella</taxon>
    </lineage>
</organism>
<feature type="signal peptide" evidence="1">
    <location>
        <begin position="1"/>
        <end position="19"/>
    </location>
</feature>